<dbReference type="RefSeq" id="XP_002670568.1">
    <property type="nucleotide sequence ID" value="XM_002670522.1"/>
</dbReference>
<reference evidence="2 3" key="1">
    <citation type="journal article" date="2010" name="Cell">
        <title>The genome of Naegleria gruberi illuminates early eukaryotic versatility.</title>
        <authorList>
            <person name="Fritz-Laylin L.K."/>
            <person name="Prochnik S.E."/>
            <person name="Ginger M.L."/>
            <person name="Dacks J.B."/>
            <person name="Carpenter M.L."/>
            <person name="Field M.C."/>
            <person name="Kuo A."/>
            <person name="Paredez A."/>
            <person name="Chapman J."/>
            <person name="Pham J."/>
            <person name="Shu S."/>
            <person name="Neupane R."/>
            <person name="Cipriano M."/>
            <person name="Mancuso J."/>
            <person name="Tu H."/>
            <person name="Salamov A."/>
            <person name="Lindquist E."/>
            <person name="Shapiro H."/>
            <person name="Lucas S."/>
            <person name="Grigoriev I.V."/>
            <person name="Cande W.Z."/>
            <person name="Fulton C."/>
            <person name="Rokhsar D.S."/>
            <person name="Dawson S.C."/>
        </authorList>
    </citation>
    <scope>NUCLEOTIDE SEQUENCE [LARGE SCALE GENOMIC DNA]</scope>
    <source>
        <strain evidence="2 3">NEG-M</strain>
    </source>
</reference>
<dbReference type="GeneID" id="8857700"/>
<keyword evidence="3" id="KW-1185">Reference proteome</keyword>
<dbReference type="InParanoid" id="D2VZC7"/>
<gene>
    <name evidence="2" type="ORF">NAEGRDRAFT_74444</name>
</gene>
<feature type="domain" description="DUF4116" evidence="1">
    <location>
        <begin position="315"/>
        <end position="360"/>
    </location>
</feature>
<dbReference type="KEGG" id="ngr:NAEGRDRAFT_74444"/>
<dbReference type="AlphaFoldDB" id="D2VZC7"/>
<accession>D2VZC7</accession>
<feature type="domain" description="DUF4116" evidence="1">
    <location>
        <begin position="265"/>
        <end position="313"/>
    </location>
</feature>
<feature type="domain" description="DUF4116" evidence="1">
    <location>
        <begin position="166"/>
        <end position="208"/>
    </location>
</feature>
<organism evidence="3">
    <name type="scientific">Naegleria gruberi</name>
    <name type="common">Amoeba</name>
    <dbReference type="NCBI Taxonomy" id="5762"/>
    <lineage>
        <taxon>Eukaryota</taxon>
        <taxon>Discoba</taxon>
        <taxon>Heterolobosea</taxon>
        <taxon>Tetramitia</taxon>
        <taxon>Eutetramitia</taxon>
        <taxon>Vahlkampfiidae</taxon>
        <taxon>Naegleria</taxon>
    </lineage>
</organism>
<proteinExistence type="predicted"/>
<dbReference type="InterPro" id="IPR025197">
    <property type="entry name" value="DUF4116"/>
</dbReference>
<dbReference type="EMBL" id="GG738914">
    <property type="protein sequence ID" value="EFC37824.1"/>
    <property type="molecule type" value="Genomic_DNA"/>
</dbReference>
<protein>
    <submittedName>
        <fullName evidence="2">Predicted protein</fullName>
    </submittedName>
</protein>
<sequence>MNQQHVIIMLSDSAPSSLLKNHYSIDRKFRKLWLERREDNYQYIPIEFSHDKNFLLKFIRRENCGRDFPKAISIFEQIPPSLQQDEDIFVEFFVSFCKQGKKLQDRLTEEMVVKLAKRYQFSDIIKIGSVKKELVKWINCRNVLLECVRNGDSEILSHVSQQLRKDRELMMEAVKNEPLSIKFADKSLQNDRELVFEAVKRNGRALEYTFSFRNDREIVITAVNTHPEILKYVNSNLQNDFELVMEAIKSQGSCIQYASTTLKKDRNIVMKSVTRYGAALQYLDDSLRNDREIVLQAVNQNGAALKYASNELKNDRELVMIAIQKNPEAYEFCSTELKHDKTLALLAISKNRFLTSLIPLSLQKDTEIQQHLYQSSPPNSNISSLYDPQRNIRMDGTNLGYLLNGQNRKNNLLLQIEAVKSNGFYVQYSKELFDIRMKEAYQNITLGNRVQYP</sequence>
<dbReference type="Proteomes" id="UP000006671">
    <property type="component" value="Unassembled WGS sequence"/>
</dbReference>
<dbReference type="Pfam" id="PF13475">
    <property type="entry name" value="DUF4116"/>
    <property type="match status" value="4"/>
</dbReference>
<dbReference type="VEuPathDB" id="AmoebaDB:NAEGRDRAFT_74444"/>
<feature type="domain" description="DUF4116" evidence="1">
    <location>
        <begin position="215"/>
        <end position="263"/>
    </location>
</feature>
<name>D2VZC7_NAEGR</name>
<evidence type="ECO:0000259" key="1">
    <source>
        <dbReference type="Pfam" id="PF13475"/>
    </source>
</evidence>
<evidence type="ECO:0000313" key="2">
    <source>
        <dbReference type="EMBL" id="EFC37824.1"/>
    </source>
</evidence>
<evidence type="ECO:0000313" key="3">
    <source>
        <dbReference type="Proteomes" id="UP000006671"/>
    </source>
</evidence>